<sequence>MATWMRRREFAVALMAFVAFGLLLTIFVSIINRSPYSGRDFTLRELAGSYSYDDDRSGQYHGLRNDRVVLKLNTDGSYEAEGDLSFQVTDSIRQHVLCGASKGTWRVRPPRRNDISEEALVVLESSLAEKCSIGPFFILERDNGLFLVSWNDGFADVVLARHVE</sequence>
<dbReference type="InParanoid" id="A0A517SFB2"/>
<gene>
    <name evidence="1" type="ORF">Pan44_28250</name>
</gene>
<name>A0A517SFB2_9PLAN</name>
<dbReference type="KEGG" id="ccos:Pan44_28250"/>
<reference evidence="1 2" key="1">
    <citation type="submission" date="2019-02" db="EMBL/GenBank/DDBJ databases">
        <title>Deep-cultivation of Planctomycetes and their phenomic and genomic characterization uncovers novel biology.</title>
        <authorList>
            <person name="Wiegand S."/>
            <person name="Jogler M."/>
            <person name="Boedeker C."/>
            <person name="Pinto D."/>
            <person name="Vollmers J."/>
            <person name="Rivas-Marin E."/>
            <person name="Kohn T."/>
            <person name="Peeters S.H."/>
            <person name="Heuer A."/>
            <person name="Rast P."/>
            <person name="Oberbeckmann S."/>
            <person name="Bunk B."/>
            <person name="Jeske O."/>
            <person name="Meyerdierks A."/>
            <person name="Storesund J.E."/>
            <person name="Kallscheuer N."/>
            <person name="Luecker S."/>
            <person name="Lage O.M."/>
            <person name="Pohl T."/>
            <person name="Merkel B.J."/>
            <person name="Hornburger P."/>
            <person name="Mueller R.-W."/>
            <person name="Bruemmer F."/>
            <person name="Labrenz M."/>
            <person name="Spormann A.M."/>
            <person name="Op den Camp H."/>
            <person name="Overmann J."/>
            <person name="Amann R."/>
            <person name="Jetten M.S.M."/>
            <person name="Mascher T."/>
            <person name="Medema M.H."/>
            <person name="Devos D.P."/>
            <person name="Kaster A.-K."/>
            <person name="Ovreas L."/>
            <person name="Rohde M."/>
            <person name="Galperin M.Y."/>
            <person name="Jogler C."/>
        </authorList>
    </citation>
    <scope>NUCLEOTIDE SEQUENCE [LARGE SCALE GENOMIC DNA]</scope>
    <source>
        <strain evidence="1 2">Pan44</strain>
    </source>
</reference>
<evidence type="ECO:0000313" key="1">
    <source>
        <dbReference type="EMBL" id="QDT54787.1"/>
    </source>
</evidence>
<dbReference type="Proteomes" id="UP000315700">
    <property type="component" value="Chromosome"/>
</dbReference>
<proteinExistence type="predicted"/>
<protein>
    <submittedName>
        <fullName evidence="1">Uncharacterized protein</fullName>
    </submittedName>
</protein>
<dbReference type="EMBL" id="CP036271">
    <property type="protein sequence ID" value="QDT54787.1"/>
    <property type="molecule type" value="Genomic_DNA"/>
</dbReference>
<organism evidence="1 2">
    <name type="scientific">Caulifigura coniformis</name>
    <dbReference type="NCBI Taxonomy" id="2527983"/>
    <lineage>
        <taxon>Bacteria</taxon>
        <taxon>Pseudomonadati</taxon>
        <taxon>Planctomycetota</taxon>
        <taxon>Planctomycetia</taxon>
        <taxon>Planctomycetales</taxon>
        <taxon>Planctomycetaceae</taxon>
        <taxon>Caulifigura</taxon>
    </lineage>
</organism>
<evidence type="ECO:0000313" key="2">
    <source>
        <dbReference type="Proteomes" id="UP000315700"/>
    </source>
</evidence>
<keyword evidence="2" id="KW-1185">Reference proteome</keyword>
<dbReference type="AlphaFoldDB" id="A0A517SFB2"/>
<dbReference type="RefSeq" id="WP_145030616.1">
    <property type="nucleotide sequence ID" value="NZ_CP036271.1"/>
</dbReference>
<accession>A0A517SFB2</accession>